<dbReference type="EMBL" id="CM056742">
    <property type="protein sequence ID" value="KAJ8678687.1"/>
    <property type="molecule type" value="Genomic_DNA"/>
</dbReference>
<organism evidence="1 2">
    <name type="scientific">Eretmocerus hayati</name>
    <dbReference type="NCBI Taxonomy" id="131215"/>
    <lineage>
        <taxon>Eukaryota</taxon>
        <taxon>Metazoa</taxon>
        <taxon>Ecdysozoa</taxon>
        <taxon>Arthropoda</taxon>
        <taxon>Hexapoda</taxon>
        <taxon>Insecta</taxon>
        <taxon>Pterygota</taxon>
        <taxon>Neoptera</taxon>
        <taxon>Endopterygota</taxon>
        <taxon>Hymenoptera</taxon>
        <taxon>Apocrita</taxon>
        <taxon>Proctotrupomorpha</taxon>
        <taxon>Chalcidoidea</taxon>
        <taxon>Aphelinidae</taxon>
        <taxon>Aphelininae</taxon>
        <taxon>Eretmocerus</taxon>
    </lineage>
</organism>
<dbReference type="Proteomes" id="UP001239111">
    <property type="component" value="Chromosome 2"/>
</dbReference>
<keyword evidence="2" id="KW-1185">Reference proteome</keyword>
<comment type="caution">
    <text evidence="1">The sequence shown here is derived from an EMBL/GenBank/DDBJ whole genome shotgun (WGS) entry which is preliminary data.</text>
</comment>
<gene>
    <name evidence="1" type="ORF">QAD02_014474</name>
</gene>
<accession>A0ACC2P8A2</accession>
<proteinExistence type="predicted"/>
<evidence type="ECO:0000313" key="1">
    <source>
        <dbReference type="EMBL" id="KAJ8678687.1"/>
    </source>
</evidence>
<sequence length="1552" mass="177608">MLALVLLGGLLLSSTTAAPNLCSGSCDDSKFGGSAYGRRSSYSSLSSMGSSRGYSTGGSSLGSRGGRLETLDDNVVQTFGSGLNLDRPGNWNEKKHIVTDDGHGEMNYEAGQTVTGNGYSKFSKHSYRYGSQDKHEPRSDSQILSVSDFNNEVQNLRQRINSFMGSYRSDSASLIDAGFMRDFRGKADLISSQLNDVCDQVSKGSSQWNQMQRMIKDFESQYEQKRSELQTRYQQQLESRYSGSSSGGSYHSESSYRQEQRHEYPKEVPPLEPLIKPSFPCQDLVREFYREFNRADTSEQYQQQLNTRSELIREKLAELKLEAGQREQQLSEVTTLEAQFGSFVGQLRERIHKFEAQQREEEQRYQERLRQIEEDKRRDEERLRQLESRQEEERRKQAQLEQQKLRLEQQRLQLEKEARETQERLESERIQVEQIEKNRSEKQQRLESERAQLLQQQRKMQQQLQQPVPTPELPDVEIVGTDSDLRKQHSSSSSQGSSSSTFEASYNMSSSSSSSSTMHVESSGNSGSSSSANLQRQQQQRVIEPHVDMTARVSRLQQDLNRLNNEINAFKIQSAQLSSENSISVVPQLNGQAESLRKEIQGLCDKSERYHSDDALQNARELKARFEAEFGRFQSSLSELSSSSSFTSSSSSSSNQQEMQQVQQQLGDFSSGSSWSSSGRVSHVKPPRLTKMELEHSRSVEVEMGSRPAPVIGSRSSYSGSSGYSASSSYGSAGGSAGESSSRYSSDCVEASAGQPCVGQLQHQRRRRQAPDEYGADFDFGDWKTDFSQRRRPISNIPLRYSRVPELSEYRPITAQLKNYVEQQPTSQIGILQLDRLHGNVRELDLRRASSSKRNPALESYRLRTTQSSMQDFREYQRHKVDESAENQSEFDGFYKSRGEHNRYVQDARDGDSSPSQRIQEQSQQTVSTIPKENDDFDSFQIPRSENERVFTDVRNRFQNPAIRKFAEERNHQDVEAQQIFEEIDKSGINKKFRTFENSQKKSDRWTTRPSYLSESAQNIERIGSKINSKNLIEQTSTTINPHHSVKVDEFEEVDSDIPLVVIEESTETKPKRYIRPKAVSDELAISQSGSFDRSNGKSHNEDREFAFDEIPQVVEATEKNQGQNSGQSNYGFVQKPEVSLELTNFEDSTEANVNGNSTRETIGNFEVVNDEQQREKNGKLARNDAFTSIKTHPNGGSRSNETPLTSAPDTEKLHLNHPNADLFKQKMQNLSYHHYPQELHLSELSENRETLYPYEHKSHHENTEHPMSAENKISAPTMEETIKPYSNLTPGNPISWQATQAHKNLQVQNNEKNDKVNGKPVPLRGDLPGISDPAPPEPLTEQFVSEIPTVETTTETKPEINTHVDMHKEDRHDKVKCPDCFPKQQVENINLDAKNSQHDRENGHGWFRQNSNGVHEINHKSHFHQKYQFVQKTKTNNYEDYSSIQPDKYMNRPFNQQSSEKYWDKRLQQTENRFQDSFSNIMFQNYGLHLSNSDHREFQTDSKLKNSDQINFSRFHSHRHSNQLNGALRNYELPHWFDCLGNTEGKKAFDS</sequence>
<reference evidence="1" key="1">
    <citation type="submission" date="2023-04" db="EMBL/GenBank/DDBJ databases">
        <title>A chromosome-level genome assembly of the parasitoid wasp Eretmocerus hayati.</title>
        <authorList>
            <person name="Zhong Y."/>
            <person name="Liu S."/>
            <person name="Liu Y."/>
        </authorList>
    </citation>
    <scope>NUCLEOTIDE SEQUENCE</scope>
    <source>
        <strain evidence="1">ZJU_SS_LIU_2023</strain>
    </source>
</reference>
<protein>
    <submittedName>
        <fullName evidence="1">Uncharacterized protein</fullName>
    </submittedName>
</protein>
<name>A0ACC2P8A2_9HYME</name>
<evidence type="ECO:0000313" key="2">
    <source>
        <dbReference type="Proteomes" id="UP001239111"/>
    </source>
</evidence>